<accession>A0A402B5W2</accession>
<dbReference type="Proteomes" id="UP000287171">
    <property type="component" value="Unassembled WGS sequence"/>
</dbReference>
<feature type="transmembrane region" description="Helical" evidence="3">
    <location>
        <begin position="136"/>
        <end position="158"/>
    </location>
</feature>
<keyword evidence="5" id="KW-1185">Reference proteome</keyword>
<evidence type="ECO:0000256" key="2">
    <source>
        <dbReference type="PIRNR" id="PIRNR016661"/>
    </source>
</evidence>
<reference evidence="5" key="1">
    <citation type="submission" date="2018-12" db="EMBL/GenBank/DDBJ databases">
        <title>Tengunoibacter tsumagoiensis gen. nov., sp. nov., Dictyobacter kobayashii sp. nov., D. alpinus sp. nov., and D. joshuensis sp. nov. and description of Dictyobacteraceae fam. nov. within the order Ktedonobacterales isolated from Tengu-no-mugimeshi.</title>
        <authorList>
            <person name="Wang C.M."/>
            <person name="Zheng Y."/>
            <person name="Sakai Y."/>
            <person name="Toyoda A."/>
            <person name="Minakuchi Y."/>
            <person name="Abe K."/>
            <person name="Yokota A."/>
            <person name="Yabe S."/>
        </authorList>
    </citation>
    <scope>NUCLEOTIDE SEQUENCE [LARGE SCALE GENOMIC DNA]</scope>
    <source>
        <strain evidence="5">Uno16</strain>
    </source>
</reference>
<keyword evidence="3" id="KW-0812">Transmembrane</keyword>
<dbReference type="RefSeq" id="WP_126627139.1">
    <property type="nucleotide sequence ID" value="NZ_BIFT01000001.1"/>
</dbReference>
<sequence length="206" mass="21583">MAIAPGTTLIDHISPSPSSRSQALLKDGALVIGTSLLMALAARVSIHLPFTPIPLTLQTLVVMLAGATLGSRRGALAMLLYLAEGAAGLPVFASGGGFLYLLVSPSAGYLWSYPIAAFVVGYLCERGLDRSFLTSVLAMLPGTAIIYALGVSWLAVVAHMSFTHALVAGMLPFIPGDLIKIIIAAILMPTAWLIVGRVKPETRTRD</sequence>
<dbReference type="PIRSF" id="PIRSF016661">
    <property type="entry name" value="BioY"/>
    <property type="match status" value="1"/>
</dbReference>
<gene>
    <name evidence="4" type="ORF">KDA_22040</name>
</gene>
<evidence type="ECO:0000256" key="3">
    <source>
        <dbReference type="SAM" id="Phobius"/>
    </source>
</evidence>
<dbReference type="GO" id="GO:0015225">
    <property type="term" value="F:biotin transmembrane transporter activity"/>
    <property type="evidence" value="ECO:0007669"/>
    <property type="project" value="UniProtKB-UniRule"/>
</dbReference>
<proteinExistence type="inferred from homology"/>
<keyword evidence="2" id="KW-1003">Cell membrane</keyword>
<evidence type="ECO:0000256" key="1">
    <source>
        <dbReference type="ARBA" id="ARBA00010692"/>
    </source>
</evidence>
<feature type="transmembrane region" description="Helical" evidence="3">
    <location>
        <begin position="52"/>
        <end position="71"/>
    </location>
</feature>
<dbReference type="PANTHER" id="PTHR34295">
    <property type="entry name" value="BIOTIN TRANSPORTER BIOY"/>
    <property type="match status" value="1"/>
</dbReference>
<keyword evidence="3" id="KW-1133">Transmembrane helix</keyword>
<comment type="similarity">
    <text evidence="1 2">Belongs to the BioY family.</text>
</comment>
<dbReference type="OrthoDB" id="9803495at2"/>
<feature type="transmembrane region" description="Helical" evidence="3">
    <location>
        <begin position="178"/>
        <end position="195"/>
    </location>
</feature>
<comment type="subcellular location">
    <subcellularLocation>
        <location evidence="2">Cell membrane</location>
        <topology evidence="2">Multi-pass membrane protein</topology>
    </subcellularLocation>
</comment>
<feature type="transmembrane region" description="Helical" evidence="3">
    <location>
        <begin position="78"/>
        <end position="102"/>
    </location>
</feature>
<keyword evidence="2 3" id="KW-0472">Membrane</keyword>
<organism evidence="4 5">
    <name type="scientific">Dictyobacter alpinus</name>
    <dbReference type="NCBI Taxonomy" id="2014873"/>
    <lineage>
        <taxon>Bacteria</taxon>
        <taxon>Bacillati</taxon>
        <taxon>Chloroflexota</taxon>
        <taxon>Ktedonobacteria</taxon>
        <taxon>Ktedonobacterales</taxon>
        <taxon>Dictyobacteraceae</taxon>
        <taxon>Dictyobacter</taxon>
    </lineage>
</organism>
<protein>
    <recommendedName>
        <fullName evidence="2">Biotin transporter</fullName>
    </recommendedName>
</protein>
<dbReference type="GO" id="GO:0005886">
    <property type="term" value="C:plasma membrane"/>
    <property type="evidence" value="ECO:0007669"/>
    <property type="project" value="UniProtKB-SubCell"/>
</dbReference>
<comment type="caution">
    <text evidence="4">The sequence shown here is derived from an EMBL/GenBank/DDBJ whole genome shotgun (WGS) entry which is preliminary data.</text>
</comment>
<dbReference type="EMBL" id="BIFT01000001">
    <property type="protein sequence ID" value="GCE26720.1"/>
    <property type="molecule type" value="Genomic_DNA"/>
</dbReference>
<dbReference type="AlphaFoldDB" id="A0A402B5W2"/>
<feature type="transmembrane region" description="Helical" evidence="3">
    <location>
        <begin position="108"/>
        <end position="124"/>
    </location>
</feature>
<evidence type="ECO:0000313" key="4">
    <source>
        <dbReference type="EMBL" id="GCE26720.1"/>
    </source>
</evidence>
<evidence type="ECO:0000313" key="5">
    <source>
        <dbReference type="Proteomes" id="UP000287171"/>
    </source>
</evidence>
<dbReference type="InterPro" id="IPR003784">
    <property type="entry name" value="BioY"/>
</dbReference>
<name>A0A402B5W2_9CHLR</name>
<keyword evidence="2" id="KW-0813">Transport</keyword>
<dbReference type="PANTHER" id="PTHR34295:SF1">
    <property type="entry name" value="BIOTIN TRANSPORTER BIOY"/>
    <property type="match status" value="1"/>
</dbReference>
<dbReference type="Gene3D" id="1.10.1760.20">
    <property type="match status" value="1"/>
</dbReference>
<dbReference type="Pfam" id="PF02632">
    <property type="entry name" value="BioY"/>
    <property type="match status" value="1"/>
</dbReference>